<sequence>MKENSLFDKKSLKIIQGPTASWKELAKDCVCFANAAGGKILIGVEDDSDLPPQSQKVKDSSIELIQKKISALTLYVGISPTKMIASNGGEYVELKIFRSTQSVACTTDGKYYLRVSDECKPVLPDDLERLVSERNAFVWEERVVRKIRIEECDIEKYNQFIADIKSSERVSNFIKEMSPQEITDHYFLTIDGFLTNLGVLWIGKRNHRATLHYSPSVQFIKYNDKENKVYKKVWDDFSMNPKELINAILNEIPDWNEFIEVSDGIFRKNIYNYPPEVIRELIANAFAHRNYTMRGDIFINLYTDRLEIHSPGLLPLGVTPTNILNKSVQRNALLAKLFYDLKLMEKEGSGYDKIYELMLGNGKEVPEVSEGDDRVVVTLKKRIISSEVLRLMDKASKELQLRQREMISLGLIAQHDGISALELSELLNTEKTNNLPSWIGSLIEKKVVKSKGKTKGTFYYVNPEFLRVADFVEKTNLKRIEPHRLKELIYEDLKNYPVSSISEINKRIGDEIKQRTLKVKLDEMLEEGVINKEGKKRWTKYSININYGNN</sequence>
<feature type="domain" description="Schlafen AlbA-2" evidence="1">
    <location>
        <begin position="20"/>
        <end position="121"/>
    </location>
</feature>
<accession>A0A1M5DLG2</accession>
<keyword evidence="2" id="KW-0347">Helicase</keyword>
<dbReference type="Proteomes" id="UP000183945">
    <property type="component" value="Unassembled WGS sequence"/>
</dbReference>
<protein>
    <submittedName>
        <fullName evidence="2">ATP-dependent DNA helicase RecG</fullName>
    </submittedName>
</protein>
<dbReference type="Pfam" id="PF13749">
    <property type="entry name" value="HATPase_c_4"/>
    <property type="match status" value="1"/>
</dbReference>
<gene>
    <name evidence="2" type="ORF">SAMN05444483_10215</name>
</gene>
<evidence type="ECO:0000313" key="2">
    <source>
        <dbReference type="EMBL" id="SHF67817.1"/>
    </source>
</evidence>
<dbReference type="Pfam" id="PF04326">
    <property type="entry name" value="SLFN_AlbA_2"/>
    <property type="match status" value="1"/>
</dbReference>
<organism evidence="2 3">
    <name type="scientific">Salegentibacter echinorum</name>
    <dbReference type="NCBI Taxonomy" id="1073325"/>
    <lineage>
        <taxon>Bacteria</taxon>
        <taxon>Pseudomonadati</taxon>
        <taxon>Bacteroidota</taxon>
        <taxon>Flavobacteriia</taxon>
        <taxon>Flavobacteriales</taxon>
        <taxon>Flavobacteriaceae</taxon>
        <taxon>Salegentibacter</taxon>
    </lineage>
</organism>
<dbReference type="InterPro" id="IPR038461">
    <property type="entry name" value="Schlafen_AlbA_2_dom_sf"/>
</dbReference>
<dbReference type="EMBL" id="FQVT01000002">
    <property type="protein sequence ID" value="SHF67817.1"/>
    <property type="molecule type" value="Genomic_DNA"/>
</dbReference>
<dbReference type="Gene3D" id="3.30.950.30">
    <property type="entry name" value="Schlafen, AAA domain"/>
    <property type="match status" value="1"/>
</dbReference>
<reference evidence="3" key="1">
    <citation type="submission" date="2016-11" db="EMBL/GenBank/DDBJ databases">
        <authorList>
            <person name="Varghese N."/>
            <person name="Submissions S."/>
        </authorList>
    </citation>
    <scope>NUCLEOTIDE SEQUENCE [LARGE SCALE GENOMIC DNA]</scope>
    <source>
        <strain evidence="3">DSM 24579</strain>
    </source>
</reference>
<dbReference type="PANTHER" id="PTHR30595">
    <property type="entry name" value="GLPR-RELATED TRANSCRIPTIONAL REPRESSOR"/>
    <property type="match status" value="1"/>
</dbReference>
<dbReference type="Gene3D" id="3.30.565.60">
    <property type="match status" value="1"/>
</dbReference>
<name>A0A1M5DLG2_SALEC</name>
<dbReference type="PANTHER" id="PTHR30595:SF6">
    <property type="entry name" value="SCHLAFEN ALBA-2 DOMAIN-CONTAINING PROTEIN"/>
    <property type="match status" value="1"/>
</dbReference>
<evidence type="ECO:0000313" key="3">
    <source>
        <dbReference type="Proteomes" id="UP000183945"/>
    </source>
</evidence>
<dbReference type="AlphaFoldDB" id="A0A1M5DLG2"/>
<dbReference type="STRING" id="1073325.SAMN05444483_10215"/>
<dbReference type="InterPro" id="IPR038475">
    <property type="entry name" value="RecG_C_sf"/>
</dbReference>
<dbReference type="InterPro" id="IPR007421">
    <property type="entry name" value="Schlafen_AlbA_2_dom"/>
</dbReference>
<keyword evidence="2" id="KW-0067">ATP-binding</keyword>
<proteinExistence type="predicted"/>
<dbReference type="OrthoDB" id="9768354at2"/>
<keyword evidence="3" id="KW-1185">Reference proteome</keyword>
<evidence type="ECO:0000259" key="1">
    <source>
        <dbReference type="Pfam" id="PF04326"/>
    </source>
</evidence>
<dbReference type="GO" id="GO:0004386">
    <property type="term" value="F:helicase activity"/>
    <property type="evidence" value="ECO:0007669"/>
    <property type="project" value="UniProtKB-KW"/>
</dbReference>
<keyword evidence="2" id="KW-0547">Nucleotide-binding</keyword>
<dbReference type="RefSeq" id="WP_072876914.1">
    <property type="nucleotide sequence ID" value="NZ_FQVT01000002.1"/>
</dbReference>
<keyword evidence="2" id="KW-0378">Hydrolase</keyword>